<comment type="function">
    <text evidence="5">May be involved in the reorganization of actin cytoskeleton mediated by RND1, RND2 and RND3. Promotes RHOA activation mediated by GNA12 and GNA13.</text>
</comment>
<dbReference type="PANTHER" id="PTHR23333:SF4">
    <property type="entry name" value="UBX DOMAIN-CONTAINING PROTEIN 11"/>
    <property type="match status" value="1"/>
</dbReference>
<dbReference type="Ensembl" id="ENSOKIT00005065708.1">
    <property type="protein sequence ID" value="ENSOKIP00005061825.1"/>
    <property type="gene ID" value="ENSOKIG00005026516.1"/>
</dbReference>
<organism evidence="11 12">
    <name type="scientific">Oncorhynchus kisutch</name>
    <name type="common">Coho salmon</name>
    <name type="synonym">Salmo kisutch</name>
    <dbReference type="NCBI Taxonomy" id="8019"/>
    <lineage>
        <taxon>Eukaryota</taxon>
        <taxon>Metazoa</taxon>
        <taxon>Chordata</taxon>
        <taxon>Craniata</taxon>
        <taxon>Vertebrata</taxon>
        <taxon>Euteleostomi</taxon>
        <taxon>Actinopterygii</taxon>
        <taxon>Neopterygii</taxon>
        <taxon>Teleostei</taxon>
        <taxon>Protacanthopterygii</taxon>
        <taxon>Salmoniformes</taxon>
        <taxon>Salmonidae</taxon>
        <taxon>Salmoninae</taxon>
        <taxon>Oncorhynchus</taxon>
    </lineage>
</organism>
<dbReference type="GO" id="GO:0043161">
    <property type="term" value="P:proteasome-mediated ubiquitin-dependent protein catabolic process"/>
    <property type="evidence" value="ECO:0007669"/>
    <property type="project" value="TreeGrafter"/>
</dbReference>
<reference evidence="11" key="2">
    <citation type="submission" date="2025-09" db="UniProtKB">
        <authorList>
            <consortium name="Ensembl"/>
        </authorList>
    </citation>
    <scope>IDENTIFICATION</scope>
</reference>
<sequence>MDCRLIHPSGAQEEKVLCSCDAWMVFKQNVFKYTFTYYGGLCFAETSVARRNVQMNFDLVLQNIQQENILAGEGESFVRVTSRGAQLAQQHLLPLRLYSNGILMFNGPFRSYQEASTQQCMQDVMHGYFPSDLQDRFADGVPFRVCVCVSGTSSFGHRWVGSHYHKMLYPVFCPGSPSGLQYFILVTVTFGSC</sequence>
<dbReference type="InterPro" id="IPR036241">
    <property type="entry name" value="NSFL1C_SEP_dom_sf"/>
</dbReference>
<accession>A0A8C7HRS9</accession>
<evidence type="ECO:0000256" key="5">
    <source>
        <dbReference type="ARBA" id="ARBA00059434"/>
    </source>
</evidence>
<keyword evidence="12" id="KW-1185">Reference proteome</keyword>
<evidence type="ECO:0000256" key="6">
    <source>
        <dbReference type="ARBA" id="ARBA00062345"/>
    </source>
</evidence>
<dbReference type="SUPFAM" id="SSF102848">
    <property type="entry name" value="NSFL1 (p97 ATPase) cofactor p47, SEP domain"/>
    <property type="match status" value="1"/>
</dbReference>
<evidence type="ECO:0000256" key="8">
    <source>
        <dbReference type="ARBA" id="ARBA00075811"/>
    </source>
</evidence>
<dbReference type="Proteomes" id="UP000694557">
    <property type="component" value="Unassembled WGS sequence"/>
</dbReference>
<reference evidence="11" key="1">
    <citation type="submission" date="2025-08" db="UniProtKB">
        <authorList>
            <consortium name="Ensembl"/>
        </authorList>
    </citation>
    <scope>IDENTIFICATION</scope>
</reference>
<protein>
    <recommendedName>
        <fullName evidence="7">UBX domain-containing protein 11</fullName>
    </recommendedName>
    <alternativeName>
        <fullName evidence="9">Socius</fullName>
    </alternativeName>
    <alternativeName>
        <fullName evidence="8">UBX domain-containing protein 5</fullName>
    </alternativeName>
</protein>
<keyword evidence="2" id="KW-0963">Cytoplasm</keyword>
<evidence type="ECO:0000313" key="12">
    <source>
        <dbReference type="Proteomes" id="UP000694557"/>
    </source>
</evidence>
<dbReference type="GO" id="GO:0005856">
    <property type="term" value="C:cytoskeleton"/>
    <property type="evidence" value="ECO:0007669"/>
    <property type="project" value="UniProtKB-SubCell"/>
</dbReference>
<comment type="subunit">
    <text evidence="6">Interacts with GNA12, GNA13, RND1, RND2 and RND3.</text>
</comment>
<dbReference type="InterPro" id="IPR012989">
    <property type="entry name" value="SEP_domain"/>
</dbReference>
<keyword evidence="4" id="KW-0206">Cytoskeleton</keyword>
<evidence type="ECO:0000256" key="1">
    <source>
        <dbReference type="ARBA" id="ARBA00004245"/>
    </source>
</evidence>
<dbReference type="PROSITE" id="PS51399">
    <property type="entry name" value="SEP"/>
    <property type="match status" value="1"/>
</dbReference>
<keyword evidence="3" id="KW-0175">Coiled coil</keyword>
<dbReference type="PANTHER" id="PTHR23333">
    <property type="entry name" value="UBX DOMAIN CONTAINING PROTEIN"/>
    <property type="match status" value="1"/>
</dbReference>
<dbReference type="AlphaFoldDB" id="A0A8C7HRS9"/>
<dbReference type="FunFam" id="3.30.420.210:FF:000003">
    <property type="entry name" value="UBX domain protein 11"/>
    <property type="match status" value="1"/>
</dbReference>
<dbReference type="GO" id="GO:0043130">
    <property type="term" value="F:ubiquitin binding"/>
    <property type="evidence" value="ECO:0007669"/>
    <property type="project" value="TreeGrafter"/>
</dbReference>
<evidence type="ECO:0000259" key="10">
    <source>
        <dbReference type="PROSITE" id="PS51399"/>
    </source>
</evidence>
<evidence type="ECO:0000256" key="4">
    <source>
        <dbReference type="ARBA" id="ARBA00023212"/>
    </source>
</evidence>
<dbReference type="Pfam" id="PF08059">
    <property type="entry name" value="SEP"/>
    <property type="match status" value="1"/>
</dbReference>
<evidence type="ECO:0000256" key="2">
    <source>
        <dbReference type="ARBA" id="ARBA00022490"/>
    </source>
</evidence>
<comment type="subcellular location">
    <subcellularLocation>
        <location evidence="1">Cytoplasm</location>
        <location evidence="1">Cytoskeleton</location>
    </subcellularLocation>
</comment>
<dbReference type="Gene3D" id="3.30.420.210">
    <property type="entry name" value="SEP domain"/>
    <property type="match status" value="1"/>
</dbReference>
<evidence type="ECO:0000313" key="11">
    <source>
        <dbReference type="Ensembl" id="ENSOKIP00005061825.1"/>
    </source>
</evidence>
<evidence type="ECO:0000256" key="3">
    <source>
        <dbReference type="ARBA" id="ARBA00023054"/>
    </source>
</evidence>
<proteinExistence type="predicted"/>
<dbReference type="GeneTree" id="ENSGT00960000191430"/>
<name>A0A8C7HRS9_ONCKI</name>
<feature type="domain" description="SEP" evidence="10">
    <location>
        <begin position="90"/>
        <end position="154"/>
    </location>
</feature>
<evidence type="ECO:0000256" key="9">
    <source>
        <dbReference type="ARBA" id="ARBA00081109"/>
    </source>
</evidence>
<evidence type="ECO:0000256" key="7">
    <source>
        <dbReference type="ARBA" id="ARBA00073759"/>
    </source>
</evidence>